<dbReference type="PANTHER" id="PTHR10050">
    <property type="entry name" value="DOLICHYL-PHOSPHATE-MANNOSE--PROTEIN MANNOSYLTRANSFERASE"/>
    <property type="match status" value="1"/>
</dbReference>
<dbReference type="InterPro" id="IPR027005">
    <property type="entry name" value="PMT-like"/>
</dbReference>
<sequence length="190" mass="21251">MLSCKFDEQHFDGFAADYLEGEFFMDIHPPLGKMLYVGVAYMLGFDGNFEFVPGKLYTRNVLYIGMRMFAVPCGVGLIPVSCLTIKKSGHSTLSCHDLRNFGYLCLFAEKKMLDIAWDSMAHIRHANTNGGWVHAMPGEYTRDGSKEWDDDLTRCQIYPADGSTSSTNKTARKTPPSSSTVMSTIVTKFD</sequence>
<dbReference type="Proteomes" id="UP000703661">
    <property type="component" value="Unassembled WGS sequence"/>
</dbReference>
<comment type="caution">
    <text evidence="11">The sequence shown here is derived from an EMBL/GenBank/DDBJ whole genome shotgun (WGS) entry which is preliminary data.</text>
</comment>
<dbReference type="Pfam" id="PF02366">
    <property type="entry name" value="PMT"/>
    <property type="match status" value="1"/>
</dbReference>
<keyword evidence="6" id="KW-0812">Transmembrane</keyword>
<evidence type="ECO:0000259" key="10">
    <source>
        <dbReference type="Pfam" id="PF02366"/>
    </source>
</evidence>
<protein>
    <recommendedName>
        <fullName evidence="10">ArnT-like N-terminal domain-containing protein</fullName>
    </recommendedName>
</protein>
<evidence type="ECO:0000256" key="9">
    <source>
        <dbReference type="SAM" id="MobiDB-lite"/>
    </source>
</evidence>
<dbReference type="EMBL" id="JAAAID010002270">
    <property type="protein sequence ID" value="KAG0007612.1"/>
    <property type="molecule type" value="Genomic_DNA"/>
</dbReference>
<feature type="region of interest" description="Disordered" evidence="9">
    <location>
        <begin position="159"/>
        <end position="179"/>
    </location>
</feature>
<evidence type="ECO:0000256" key="5">
    <source>
        <dbReference type="ARBA" id="ARBA00022679"/>
    </source>
</evidence>
<keyword evidence="8" id="KW-0472">Membrane</keyword>
<gene>
    <name evidence="11" type="ORF">BGZ80_004457</name>
</gene>
<proteinExistence type="inferred from homology"/>
<comment type="similarity">
    <text evidence="3">Belongs to the glycosyltransferase 39 family.</text>
</comment>
<dbReference type="GO" id="GO:0005783">
    <property type="term" value="C:endoplasmic reticulum"/>
    <property type="evidence" value="ECO:0007669"/>
    <property type="project" value="TreeGrafter"/>
</dbReference>
<organism evidence="11 12">
    <name type="scientific">Entomortierella chlamydospora</name>
    <dbReference type="NCBI Taxonomy" id="101097"/>
    <lineage>
        <taxon>Eukaryota</taxon>
        <taxon>Fungi</taxon>
        <taxon>Fungi incertae sedis</taxon>
        <taxon>Mucoromycota</taxon>
        <taxon>Mortierellomycotina</taxon>
        <taxon>Mortierellomycetes</taxon>
        <taxon>Mortierellales</taxon>
        <taxon>Mortierellaceae</taxon>
        <taxon>Entomortierella</taxon>
    </lineage>
</organism>
<evidence type="ECO:0000313" key="12">
    <source>
        <dbReference type="Proteomes" id="UP000703661"/>
    </source>
</evidence>
<dbReference type="AlphaFoldDB" id="A0A9P6SWC2"/>
<feature type="compositionally biased region" description="Polar residues" evidence="9">
    <location>
        <begin position="162"/>
        <end position="179"/>
    </location>
</feature>
<evidence type="ECO:0000256" key="6">
    <source>
        <dbReference type="ARBA" id="ARBA00022692"/>
    </source>
</evidence>
<evidence type="ECO:0000256" key="4">
    <source>
        <dbReference type="ARBA" id="ARBA00022676"/>
    </source>
</evidence>
<keyword evidence="5" id="KW-0808">Transferase</keyword>
<keyword evidence="12" id="KW-1185">Reference proteome</keyword>
<evidence type="ECO:0000256" key="7">
    <source>
        <dbReference type="ARBA" id="ARBA00022989"/>
    </source>
</evidence>
<comment type="subcellular location">
    <subcellularLocation>
        <location evidence="1">Endomembrane system</location>
        <topology evidence="1">Multi-pass membrane protein</topology>
    </subcellularLocation>
</comment>
<keyword evidence="4" id="KW-0328">Glycosyltransferase</keyword>
<name>A0A9P6SWC2_9FUNG</name>
<evidence type="ECO:0000256" key="3">
    <source>
        <dbReference type="ARBA" id="ARBA00007222"/>
    </source>
</evidence>
<evidence type="ECO:0000313" key="11">
    <source>
        <dbReference type="EMBL" id="KAG0007612.1"/>
    </source>
</evidence>
<dbReference type="InterPro" id="IPR003342">
    <property type="entry name" value="ArnT-like_N"/>
</dbReference>
<keyword evidence="7" id="KW-1133">Transmembrane helix</keyword>
<dbReference type="GO" id="GO:0004169">
    <property type="term" value="F:dolichyl-phosphate-mannose-protein mannosyltransferase activity"/>
    <property type="evidence" value="ECO:0007669"/>
    <property type="project" value="TreeGrafter"/>
</dbReference>
<dbReference type="GO" id="GO:0016020">
    <property type="term" value="C:membrane"/>
    <property type="evidence" value="ECO:0007669"/>
    <property type="project" value="InterPro"/>
</dbReference>
<feature type="domain" description="ArnT-like N-terminal" evidence="10">
    <location>
        <begin position="6"/>
        <end position="95"/>
    </location>
</feature>
<accession>A0A9P6SWC2</accession>
<evidence type="ECO:0000256" key="8">
    <source>
        <dbReference type="ARBA" id="ARBA00023136"/>
    </source>
</evidence>
<comment type="pathway">
    <text evidence="2">Protein modification; protein glycosylation.</text>
</comment>
<evidence type="ECO:0000256" key="1">
    <source>
        <dbReference type="ARBA" id="ARBA00004127"/>
    </source>
</evidence>
<evidence type="ECO:0000256" key="2">
    <source>
        <dbReference type="ARBA" id="ARBA00004922"/>
    </source>
</evidence>
<reference evidence="11" key="1">
    <citation type="journal article" date="2020" name="Fungal Divers.">
        <title>Resolving the Mortierellaceae phylogeny through synthesis of multi-gene phylogenetics and phylogenomics.</title>
        <authorList>
            <person name="Vandepol N."/>
            <person name="Liber J."/>
            <person name="Desiro A."/>
            <person name="Na H."/>
            <person name="Kennedy M."/>
            <person name="Barry K."/>
            <person name="Grigoriev I.V."/>
            <person name="Miller A.N."/>
            <person name="O'Donnell K."/>
            <person name="Stajich J.E."/>
            <person name="Bonito G."/>
        </authorList>
    </citation>
    <scope>NUCLEOTIDE SEQUENCE</scope>
    <source>
        <strain evidence="11">NRRL 2769</strain>
    </source>
</reference>
<dbReference type="PANTHER" id="PTHR10050:SF50">
    <property type="entry name" value="DOLICHYL-PHOSPHATE-MANNOSE--PROTEIN MANNOSYLTRANSFERASE 1-RELATED"/>
    <property type="match status" value="1"/>
</dbReference>